<protein>
    <recommendedName>
        <fullName evidence="5">Immunodominant staphylococcal antigen B</fullName>
    </recommendedName>
</protein>
<comment type="similarity">
    <text evidence="4">Belongs to the IsaB family.</text>
</comment>
<evidence type="ECO:0000313" key="6">
    <source>
        <dbReference type="EMBL" id="KIX90907.1"/>
    </source>
</evidence>
<evidence type="ECO:0000256" key="2">
    <source>
        <dbReference type="ARBA" id="ARBA00022525"/>
    </source>
</evidence>
<dbReference type="InterPro" id="IPR058086">
    <property type="entry name" value="IsaB"/>
</dbReference>
<dbReference type="NCBIfam" id="NF047686">
    <property type="entry name" value="IsaB_fam"/>
    <property type="match status" value="1"/>
</dbReference>
<dbReference type="EMBL" id="UHDT01000001">
    <property type="protein sequence ID" value="SUM58523.1"/>
    <property type="molecule type" value="Genomic_DNA"/>
</dbReference>
<gene>
    <name evidence="7" type="ORF">NCTC13832_02276</name>
    <name evidence="6" type="ORF">TP70_05360</name>
</gene>
<evidence type="ECO:0000256" key="1">
    <source>
        <dbReference type="ARBA" id="ARBA00004613"/>
    </source>
</evidence>
<evidence type="ECO:0000313" key="7">
    <source>
        <dbReference type="EMBL" id="SUM58523.1"/>
    </source>
</evidence>
<dbReference type="AlphaFoldDB" id="A0A0D6XQQ6"/>
<dbReference type="STRING" id="569857.TP70_05360"/>
<organism evidence="7 9">
    <name type="scientific">Staphylococcus microti</name>
    <dbReference type="NCBI Taxonomy" id="569857"/>
    <lineage>
        <taxon>Bacteria</taxon>
        <taxon>Bacillati</taxon>
        <taxon>Bacillota</taxon>
        <taxon>Bacilli</taxon>
        <taxon>Bacillales</taxon>
        <taxon>Staphylococcaceae</taxon>
        <taxon>Staphylococcus</taxon>
    </lineage>
</organism>
<proteinExistence type="inferred from homology"/>
<dbReference type="Proteomes" id="UP000032366">
    <property type="component" value="Unassembled WGS sequence"/>
</dbReference>
<keyword evidence="3" id="KW-0732">Signal</keyword>
<evidence type="ECO:0000313" key="8">
    <source>
        <dbReference type="Proteomes" id="UP000032366"/>
    </source>
</evidence>
<evidence type="ECO:0000256" key="3">
    <source>
        <dbReference type="ARBA" id="ARBA00022729"/>
    </source>
</evidence>
<comment type="subcellular location">
    <subcellularLocation>
        <location evidence="1">Secreted</location>
    </subcellularLocation>
</comment>
<sequence>MNKYIKALVATGVSAGLLLGGVSAVGATDQTAQAETKAPQKAHYSYKGVFNHKDNDALKDKYFYQALAADNFKYEGLQVGKSTKADADKVLGKNLKVVGAENGITFYEKNDVVLGFSEDGQLVDLVLLIDKVKDNEKDIKAHVNKEAFYDAETTQISFFPGDAIVINKKIRDGQ</sequence>
<evidence type="ECO:0000313" key="9">
    <source>
        <dbReference type="Proteomes" id="UP000254100"/>
    </source>
</evidence>
<keyword evidence="2" id="KW-0964">Secreted</keyword>
<evidence type="ECO:0000256" key="5">
    <source>
        <dbReference type="ARBA" id="ARBA00093792"/>
    </source>
</evidence>
<reference evidence="6 8" key="1">
    <citation type="submission" date="2015-01" db="EMBL/GenBank/DDBJ databases">
        <authorList>
            <person name="Guo J."/>
        </authorList>
    </citation>
    <scope>NUCLEOTIDE SEQUENCE [LARGE SCALE GENOMIC DNA]</scope>
    <source>
        <strain evidence="6 8">DSM 22147</strain>
    </source>
</reference>
<evidence type="ECO:0000256" key="4">
    <source>
        <dbReference type="ARBA" id="ARBA00093777"/>
    </source>
</evidence>
<dbReference type="Proteomes" id="UP000254100">
    <property type="component" value="Unassembled WGS sequence"/>
</dbReference>
<dbReference type="OrthoDB" id="2407423at2"/>
<name>A0A0D6XQQ6_9STAP</name>
<accession>A0A0D6XQQ6</accession>
<keyword evidence="8" id="KW-1185">Reference proteome</keyword>
<dbReference type="RefSeq" id="WP_044360145.1">
    <property type="nucleotide sequence ID" value="NZ_JXWY01000033.1"/>
</dbReference>
<dbReference type="EMBL" id="JXWY01000033">
    <property type="protein sequence ID" value="KIX90907.1"/>
    <property type="molecule type" value="Genomic_DNA"/>
</dbReference>
<reference evidence="7 9" key="2">
    <citation type="submission" date="2018-06" db="EMBL/GenBank/DDBJ databases">
        <authorList>
            <consortium name="Pathogen Informatics"/>
            <person name="Doyle S."/>
        </authorList>
    </citation>
    <scope>NUCLEOTIDE SEQUENCE [LARGE SCALE GENOMIC DNA]</scope>
    <source>
        <strain evidence="7 9">NCTC13832</strain>
    </source>
</reference>